<dbReference type="HOGENOM" id="CLU_039261_0_0_6"/>
<organism evidence="4 5">
    <name type="scientific">Acinetobacter bereziniae LMG 1003 = CIP 70.12</name>
    <dbReference type="NCBI Taxonomy" id="981324"/>
    <lineage>
        <taxon>Bacteria</taxon>
        <taxon>Pseudomonadati</taxon>
        <taxon>Pseudomonadota</taxon>
        <taxon>Gammaproteobacteria</taxon>
        <taxon>Moraxellales</taxon>
        <taxon>Moraxellaceae</taxon>
        <taxon>Acinetobacter</taxon>
    </lineage>
</organism>
<name>N9EP43_ACIBZ</name>
<dbReference type="RefSeq" id="WP_005031508.1">
    <property type="nucleotide sequence ID" value="NZ_KB849756.1"/>
</dbReference>
<feature type="signal peptide" evidence="3">
    <location>
        <begin position="1"/>
        <end position="21"/>
    </location>
</feature>
<dbReference type="AlphaFoldDB" id="N9EP43"/>
<evidence type="ECO:0000256" key="1">
    <source>
        <dbReference type="SAM" id="MobiDB-lite"/>
    </source>
</evidence>
<protein>
    <recommendedName>
        <fullName evidence="6">t-SNARE coiled-coil homology domain-containing protein</fullName>
    </recommendedName>
</protein>
<dbReference type="EMBL" id="APQG01000024">
    <property type="protein sequence ID" value="ENV96649.1"/>
    <property type="molecule type" value="Genomic_DNA"/>
</dbReference>
<evidence type="ECO:0000313" key="5">
    <source>
        <dbReference type="Proteomes" id="UP000013251"/>
    </source>
</evidence>
<feature type="compositionally biased region" description="Low complexity" evidence="1">
    <location>
        <begin position="234"/>
        <end position="247"/>
    </location>
</feature>
<keyword evidence="5" id="KW-1185">Reference proteome</keyword>
<comment type="caution">
    <text evidence="4">The sequence shown here is derived from an EMBL/GenBank/DDBJ whole genome shotgun (WGS) entry which is preliminary data.</text>
</comment>
<dbReference type="Proteomes" id="UP000013251">
    <property type="component" value="Unassembled WGS sequence"/>
</dbReference>
<gene>
    <name evidence="4" type="ORF">F938_02053</name>
</gene>
<feature type="transmembrane region" description="Helical" evidence="2">
    <location>
        <begin position="536"/>
        <end position="557"/>
    </location>
</feature>
<keyword evidence="2" id="KW-0812">Transmembrane</keyword>
<accession>N9EP43</accession>
<keyword evidence="2" id="KW-1133">Transmembrane helix</keyword>
<feature type="compositionally biased region" description="Low complexity" evidence="1">
    <location>
        <begin position="326"/>
        <end position="355"/>
    </location>
</feature>
<feature type="chain" id="PRO_5004141775" description="t-SNARE coiled-coil homology domain-containing protein" evidence="3">
    <location>
        <begin position="22"/>
        <end position="561"/>
    </location>
</feature>
<feature type="compositionally biased region" description="Low complexity" evidence="1">
    <location>
        <begin position="307"/>
        <end position="318"/>
    </location>
</feature>
<keyword evidence="3" id="KW-0732">Signal</keyword>
<dbReference type="OrthoDB" id="10019379at2"/>
<sequence>MKFFKYLIFVFFITFSIHSYSATKTYCAVSQNSGFCGSTENTACEKWAKTFASYGKHEVINTLCYAETANGTTIQTTYIRSYDEVFTCPKAGERFIQYFPTGNPVPQTKCVKGPDGKFCKYENRDSASQISNLGSKSAVYLTSVSDQPTSSCNDSFGGSCNSNDPYGGCYTPPNDGCTRGSDGSIYCPPDAPPPKIESGCTAGATYCDRPKGGCGSDYVSGSYNGKAVCVKKSNNTGNNNGSDSSVTPPSGGSTATTNNADGSKTTVTSDANGNPVSATVTGADGSKSTTTINKDGTSTTTTKNPDGTSSTSTGTTTTVKNPDGSTTTTINNNNSTTVINNNNNSTTTTTTNPNTGANHSTGGQTIVQQAPTIDMSGVISAINAVAEKITWLKDELSTSINDVSSKIDKTNEKIDQTNTKLDESNQNLRDIKDVLDEIKNKPDGSNGASSPNGSGSETDLSGIEGKLDGISETLTAIKDWLFEENQDSEPEEAPTREFQQQELNSELYKVTGQCPVNKSFSFKGHTFTLDLSQFCYVLQIMGYIVALAACLHGIAILSENT</sequence>
<feature type="compositionally biased region" description="Low complexity" evidence="1">
    <location>
        <begin position="444"/>
        <end position="456"/>
    </location>
</feature>
<reference evidence="4 5" key="1">
    <citation type="submission" date="2013-02" db="EMBL/GenBank/DDBJ databases">
        <title>The Genome Sequence of Acinetobacter bereziniae CIP 70.12.</title>
        <authorList>
            <consortium name="The Broad Institute Genome Sequencing Platform"/>
            <consortium name="The Broad Institute Genome Sequencing Center for Infectious Disease"/>
            <person name="Cerqueira G."/>
            <person name="Feldgarden M."/>
            <person name="Courvalin P."/>
            <person name="Perichon B."/>
            <person name="Grillot-Courvalin C."/>
            <person name="Clermont D."/>
            <person name="Rocha E."/>
            <person name="Yoon E.-J."/>
            <person name="Nemec A."/>
            <person name="Walker B."/>
            <person name="Young S.K."/>
            <person name="Zeng Q."/>
            <person name="Gargeya S."/>
            <person name="Fitzgerald M."/>
            <person name="Haas B."/>
            <person name="Abouelleil A."/>
            <person name="Alvarado L."/>
            <person name="Arachchi H.M."/>
            <person name="Berlin A.M."/>
            <person name="Chapman S.B."/>
            <person name="Dewar J."/>
            <person name="Goldberg J."/>
            <person name="Griggs A."/>
            <person name="Gujja S."/>
            <person name="Hansen M."/>
            <person name="Howarth C."/>
            <person name="Imamovic A."/>
            <person name="Larimer J."/>
            <person name="McCowan C."/>
            <person name="Murphy C."/>
            <person name="Neiman D."/>
            <person name="Pearson M."/>
            <person name="Priest M."/>
            <person name="Roberts A."/>
            <person name="Saif S."/>
            <person name="Shea T."/>
            <person name="Sisk P."/>
            <person name="Sykes S."/>
            <person name="Wortman J."/>
            <person name="Nusbaum C."/>
            <person name="Birren B."/>
        </authorList>
    </citation>
    <scope>NUCLEOTIDE SEQUENCE [LARGE SCALE GENOMIC DNA]</scope>
    <source>
        <strain evidence="4 5">CIP 70.12</strain>
    </source>
</reference>
<feature type="region of interest" description="Disordered" evidence="1">
    <location>
        <begin position="438"/>
        <end position="462"/>
    </location>
</feature>
<evidence type="ECO:0008006" key="6">
    <source>
        <dbReference type="Google" id="ProtNLM"/>
    </source>
</evidence>
<evidence type="ECO:0000256" key="2">
    <source>
        <dbReference type="SAM" id="Phobius"/>
    </source>
</evidence>
<proteinExistence type="predicted"/>
<feature type="region of interest" description="Disordered" evidence="1">
    <location>
        <begin position="234"/>
        <end position="363"/>
    </location>
</feature>
<dbReference type="PATRIC" id="fig|1217650.3.peg.2006"/>
<evidence type="ECO:0000313" key="4">
    <source>
        <dbReference type="EMBL" id="ENV96649.1"/>
    </source>
</evidence>
<keyword evidence="2" id="KW-0472">Membrane</keyword>
<evidence type="ECO:0000256" key="3">
    <source>
        <dbReference type="SAM" id="SignalP"/>
    </source>
</evidence>
<feature type="compositionally biased region" description="Polar residues" evidence="1">
    <location>
        <begin position="248"/>
        <end position="306"/>
    </location>
</feature>